<evidence type="ECO:0000259" key="1">
    <source>
        <dbReference type="Pfam" id="PF22963"/>
    </source>
</evidence>
<evidence type="ECO:0008006" key="5">
    <source>
        <dbReference type="Google" id="ProtNLM"/>
    </source>
</evidence>
<dbReference type="InterPro" id="IPR055098">
    <property type="entry name" value="Ig_NUP210_3rd"/>
</dbReference>
<dbReference type="InterPro" id="IPR045197">
    <property type="entry name" value="NUP210-like"/>
</dbReference>
<dbReference type="Pfam" id="PF22963">
    <property type="entry name" value="Ig_NUP210_3rd"/>
    <property type="match status" value="1"/>
</dbReference>
<dbReference type="EMBL" id="KZ149958">
    <property type="protein sequence ID" value="PZC76422.1"/>
    <property type="molecule type" value="Genomic_DNA"/>
</dbReference>
<protein>
    <recommendedName>
        <fullName evidence="5">BIG2 domain-containing protein</fullName>
    </recommendedName>
</protein>
<dbReference type="PANTHER" id="PTHR23019">
    <property type="entry name" value="NUCLEAR PORE MEMBRANE GLYCOPROTEIN GP210-RELATED"/>
    <property type="match status" value="1"/>
</dbReference>
<evidence type="ECO:0000259" key="2">
    <source>
        <dbReference type="Pfam" id="PF22969"/>
    </source>
</evidence>
<organism evidence="3 4">
    <name type="scientific">Helicoverpa armigera</name>
    <name type="common">Cotton bollworm</name>
    <name type="synonym">Heliothis armigera</name>
    <dbReference type="NCBI Taxonomy" id="29058"/>
    <lineage>
        <taxon>Eukaryota</taxon>
        <taxon>Metazoa</taxon>
        <taxon>Ecdysozoa</taxon>
        <taxon>Arthropoda</taxon>
        <taxon>Hexapoda</taxon>
        <taxon>Insecta</taxon>
        <taxon>Pterygota</taxon>
        <taxon>Neoptera</taxon>
        <taxon>Endopterygota</taxon>
        <taxon>Lepidoptera</taxon>
        <taxon>Glossata</taxon>
        <taxon>Ditrysia</taxon>
        <taxon>Noctuoidea</taxon>
        <taxon>Noctuidae</taxon>
        <taxon>Heliothinae</taxon>
        <taxon>Helicoverpa</taxon>
    </lineage>
</organism>
<evidence type="ECO:0000313" key="4">
    <source>
        <dbReference type="Proteomes" id="UP000249218"/>
    </source>
</evidence>
<accession>A0A2W1BMX8</accession>
<evidence type="ECO:0000313" key="3">
    <source>
        <dbReference type="EMBL" id="PZC76422.1"/>
    </source>
</evidence>
<dbReference type="Pfam" id="PF22969">
    <property type="entry name" value="Ig_NUP210_2nd"/>
    <property type="match status" value="1"/>
</dbReference>
<gene>
    <name evidence="3" type="primary">HaOG204661</name>
    <name evidence="3" type="ORF">B5X24_HaOG204661</name>
</gene>
<reference evidence="3 4" key="1">
    <citation type="journal article" date="2017" name="BMC Biol.">
        <title>Genomic innovations, transcriptional plasticity and gene loss underlying the evolution and divergence of two highly polyphagous and invasive Helicoverpa pest species.</title>
        <authorList>
            <person name="Pearce S.L."/>
            <person name="Clarke D.F."/>
            <person name="East P.D."/>
            <person name="Elfekih S."/>
            <person name="Gordon K.H."/>
            <person name="Jermiin L.S."/>
            <person name="McGaughran A."/>
            <person name="Oakeshott J.G."/>
            <person name="Papanikolaou A."/>
            <person name="Perera O.P."/>
            <person name="Rane R.V."/>
            <person name="Richards S."/>
            <person name="Tay W.T."/>
            <person name="Walsh T.K."/>
            <person name="Anderson A."/>
            <person name="Anderson C.J."/>
            <person name="Asgari S."/>
            <person name="Board P.G."/>
            <person name="Bretschneider A."/>
            <person name="Campbell P.M."/>
            <person name="Chertemps T."/>
            <person name="Christeller J.T."/>
            <person name="Coppin C.W."/>
            <person name="Downes S.J."/>
            <person name="Duan G."/>
            <person name="Farnsworth C.A."/>
            <person name="Good R.T."/>
            <person name="Han L.B."/>
            <person name="Han Y.C."/>
            <person name="Hatje K."/>
            <person name="Horne I."/>
            <person name="Huang Y.P."/>
            <person name="Hughes D.S."/>
            <person name="Jacquin-Joly E."/>
            <person name="James W."/>
            <person name="Jhangiani S."/>
            <person name="Kollmar M."/>
            <person name="Kuwar S.S."/>
            <person name="Li S."/>
            <person name="Liu N.Y."/>
            <person name="Maibeche M.T."/>
            <person name="Miller J.R."/>
            <person name="Montagne N."/>
            <person name="Perry T."/>
            <person name="Qu J."/>
            <person name="Song S.V."/>
            <person name="Sutton G.G."/>
            <person name="Vogel H."/>
            <person name="Walenz B.P."/>
            <person name="Xu W."/>
            <person name="Zhang H.J."/>
            <person name="Zou Z."/>
            <person name="Batterham P."/>
            <person name="Edwards O.R."/>
            <person name="Feyereisen R."/>
            <person name="Gibbs R.A."/>
            <person name="Heckel D.G."/>
            <person name="McGrath A."/>
            <person name="Robin C."/>
            <person name="Scherer S.E."/>
            <person name="Worley K.C."/>
            <person name="Wu Y.D."/>
        </authorList>
    </citation>
    <scope>NUCLEOTIDE SEQUENCE [LARGE SCALE GENOMIC DNA]</scope>
    <source>
        <strain evidence="3">Harm_GR_Male_#8</strain>
        <tissue evidence="3">Whole organism</tissue>
    </source>
</reference>
<feature type="domain" description="NUP210 Ig-like" evidence="1">
    <location>
        <begin position="157"/>
        <end position="229"/>
    </location>
</feature>
<proteinExistence type="predicted"/>
<dbReference type="AlphaFoldDB" id="A0A2W1BMX8"/>
<dbReference type="GO" id="GO:0005643">
    <property type="term" value="C:nuclear pore"/>
    <property type="evidence" value="ECO:0007669"/>
    <property type="project" value="TreeGrafter"/>
</dbReference>
<name>A0A2W1BMX8_HELAM</name>
<dbReference type="PANTHER" id="PTHR23019:SF0">
    <property type="entry name" value="NUCLEAR PORE MEMBRANE GLYCOPROTEIN 210"/>
    <property type="match status" value="1"/>
</dbReference>
<feature type="domain" description="NUP210 Ig-like" evidence="2">
    <location>
        <begin position="47"/>
        <end position="145"/>
    </location>
</feature>
<keyword evidence="4" id="KW-1185">Reference proteome</keyword>
<dbReference type="Proteomes" id="UP000249218">
    <property type="component" value="Unassembled WGS sequence"/>
</dbReference>
<dbReference type="InterPro" id="IPR055097">
    <property type="entry name" value="Ig_NUP210_2nd"/>
</dbReference>
<sequence length="1062" mass="115315">MVTLVRSCQHSVTVVTSSFCQLSGENNYNILRGDVDIDKIRSLKVMSTTWNLFLEEAPEAFEVVAYDDQGNTFSTLEGITFTWSIENLGSNVGEEPLVTLVRWRDTDYEAPRGVTELEARGLRSHSVLLYGQAMGESRVTVCLEDICTDFDLQVIASVVLMPAVASIVPGDTLRYRVVRARAGRLTVQDISETMYFLKVPDANIASLEDSISLVKGTNLGSTSVYLMSGATEVATATLTVAEPHSIRVSLRPSSLLIRGEPFVVHCVVLDNKGHPLTAGDQILIRLSVEGEANVDLLQSTENGTLTDAVAQNAGPLTITARLYSVAGRSVSRKVEGEVSAIAVEPLEIVPPHLYVAWTDNIQEINLKHIGGGDEPVTWSEIESDAVAGPLSLTSDGAVTIRGTGEIGVRVQLKKYPHVKAIGRVWSAPFEMLQVSTSSYARVGKPHHLHIALTATNAETGELYNFHTCNCGSFAVTLLEGPEPQNVTVAKWVKPVEGACCVLECAWNSRGVSTVRVSRGRVGDTTRVAVRAAPSLLWPLHAAALPGATLPILAEGEALSPQSLDTRVAEISPREGRRPHRYPAVQMFTLKCRRKGESRIELTSEVGEERESVSLDARCAPHVSRVRLEPPETPGNCSTPPKIWLRPGQELAVKVTLLDSIGRELLDENGPKMSWEVEPHHPGLQYKADDRLFVETHPEYAPVPVPFKYFQILAEGEALSPQSLDTRVAEISAREGRRPHRYPAVQMFTLKCRRKGESRIELTSEVGEERESVSLDARCAPHVSRVRLEPPETPGNCSTPPKIWLRPGQELAVKVTLLDSIGRELLDENGPKMSWEVEPHHPGLQYKADDRLFVETHPEYAPVPVPFKYFQVVVADDNAIGWHGALKASIPDASASIQARVVAPLKCDPLKVNIAWESETVSNIATITGGSGRYAVETPKGVSAEVEGGSLSATVPGPGSYDLVVTDLCVQGEKQLIEVHIEEVLSVEVSTSRAVGVGACVPISALVKGVSHRYLGTGRAAEWRAAGPVAVRDNTMCGLTEGTARVRALYGGVWSPELEVSVI</sequence>
<dbReference type="OrthoDB" id="361283at2759"/>